<keyword evidence="8" id="KW-0210">Decarboxylase</keyword>
<comment type="caution">
    <text evidence="15">The sequence shown here is derived from an EMBL/GenBank/DDBJ whole genome shotgun (WGS) entry which is preliminary data.</text>
</comment>
<accession>A0AAD7TCR7</accession>
<evidence type="ECO:0000256" key="5">
    <source>
        <dbReference type="ARBA" id="ARBA00005793"/>
    </source>
</evidence>
<evidence type="ECO:0000256" key="10">
    <source>
        <dbReference type="ARBA" id="ARBA00023239"/>
    </source>
</evidence>
<keyword evidence="7" id="KW-0659">Purine metabolism</keyword>
<keyword evidence="10" id="KW-0456">Lyase</keyword>
<dbReference type="NCBIfam" id="TIGR03164">
    <property type="entry name" value="UHCUDC"/>
    <property type="match status" value="1"/>
</dbReference>
<organism evidence="15 16">
    <name type="scientific">Aldrovandia affinis</name>
    <dbReference type="NCBI Taxonomy" id="143900"/>
    <lineage>
        <taxon>Eukaryota</taxon>
        <taxon>Metazoa</taxon>
        <taxon>Chordata</taxon>
        <taxon>Craniata</taxon>
        <taxon>Vertebrata</taxon>
        <taxon>Euteleostomi</taxon>
        <taxon>Actinopterygii</taxon>
        <taxon>Neopterygii</taxon>
        <taxon>Teleostei</taxon>
        <taxon>Notacanthiformes</taxon>
        <taxon>Halosauridae</taxon>
        <taxon>Aldrovandia</taxon>
    </lineage>
</organism>
<reference evidence="15" key="1">
    <citation type="journal article" date="2023" name="Science">
        <title>Genome structures resolve the early diversification of teleost fishes.</title>
        <authorList>
            <person name="Parey E."/>
            <person name="Louis A."/>
            <person name="Montfort J."/>
            <person name="Bouchez O."/>
            <person name="Roques C."/>
            <person name="Iampietro C."/>
            <person name="Lluch J."/>
            <person name="Castinel A."/>
            <person name="Donnadieu C."/>
            <person name="Desvignes T."/>
            <person name="Floi Bucao C."/>
            <person name="Jouanno E."/>
            <person name="Wen M."/>
            <person name="Mejri S."/>
            <person name="Dirks R."/>
            <person name="Jansen H."/>
            <person name="Henkel C."/>
            <person name="Chen W.J."/>
            <person name="Zahm M."/>
            <person name="Cabau C."/>
            <person name="Klopp C."/>
            <person name="Thompson A.W."/>
            <person name="Robinson-Rechavi M."/>
            <person name="Braasch I."/>
            <person name="Lecointre G."/>
            <person name="Bobe J."/>
            <person name="Postlethwait J.H."/>
            <person name="Berthelot C."/>
            <person name="Roest Crollius H."/>
            <person name="Guiguen Y."/>
        </authorList>
    </citation>
    <scope>NUCLEOTIDE SEQUENCE</scope>
    <source>
        <strain evidence="15">NC1722</strain>
    </source>
</reference>
<evidence type="ECO:0000256" key="2">
    <source>
        <dbReference type="ARBA" id="ARBA00002506"/>
    </source>
</evidence>
<evidence type="ECO:0000256" key="7">
    <source>
        <dbReference type="ARBA" id="ARBA00022631"/>
    </source>
</evidence>
<dbReference type="InterPro" id="IPR017580">
    <property type="entry name" value="OHCU_decarboxylase-1"/>
</dbReference>
<evidence type="ECO:0000256" key="6">
    <source>
        <dbReference type="ARBA" id="ARBA00012257"/>
    </source>
</evidence>
<comment type="similarity">
    <text evidence="5">Belongs to the OHCU decarboxylase family.</text>
</comment>
<protein>
    <recommendedName>
        <fullName evidence="13">2-oxo-4-hydroxy-4-carboxy-5-ureidoimidazoline decarboxylase</fullName>
        <ecNumber evidence="6">4.1.1.97</ecNumber>
    </recommendedName>
    <alternativeName>
        <fullName evidence="12">Parahox neighbor</fullName>
    </alternativeName>
    <alternativeName>
        <fullName evidence="11">Ureidoimidazoline (2-oxo-4-hydroxy-4-carboxy-5-) decarboxylase</fullName>
    </alternativeName>
</protein>
<gene>
    <name evidence="15" type="ORF">AAFF_G00000780</name>
</gene>
<comment type="function">
    <text evidence="2">Catalyzes the stereoselective decarboxylation of 2-oxo-4-hydroxy-4-carboxy-5-ureidoimidazoline (OHCU) to (S)-allantoin.</text>
</comment>
<dbReference type="AlphaFoldDB" id="A0AAD7TCR7"/>
<evidence type="ECO:0000256" key="4">
    <source>
        <dbReference type="ARBA" id="ARBA00004754"/>
    </source>
</evidence>
<dbReference type="GO" id="GO:0051997">
    <property type="term" value="F:2-oxo-4-hydroxy-4-carboxy-5-ureidoimidazoline decarboxylase activity"/>
    <property type="evidence" value="ECO:0007669"/>
    <property type="project" value="UniProtKB-EC"/>
</dbReference>
<evidence type="ECO:0000256" key="1">
    <source>
        <dbReference type="ARBA" id="ARBA00001163"/>
    </source>
</evidence>
<dbReference type="PANTHER" id="PTHR43466">
    <property type="entry name" value="2-OXO-4-HYDROXY-4-CARBOXY-5-UREIDOIMIDAZOLINE DECARBOXYLASE-RELATED"/>
    <property type="match status" value="1"/>
</dbReference>
<evidence type="ECO:0000256" key="8">
    <source>
        <dbReference type="ARBA" id="ARBA00022793"/>
    </source>
</evidence>
<dbReference type="Pfam" id="PF09349">
    <property type="entry name" value="OHCU_decarbox"/>
    <property type="match status" value="1"/>
</dbReference>
<comment type="subcellular location">
    <subcellularLocation>
        <location evidence="3">Peroxisome</location>
    </subcellularLocation>
</comment>
<sequence>MDISVVISLSYEEFMESFGNVVEKYPLVAATVWSQRLFASIDDIEGAFAGFLDSLPDSDKEGVLRRFPDLAGREFRNGTLSPESQLEQNQAGMTRLEPAEAACITALNTQYKQRFGFPFVICGRMNDKHTILLHLHQRLTNEHSHELACAIEEVKKICHLRLQSLVCPTQPSPM</sequence>
<proteinExistence type="inferred from homology"/>
<evidence type="ECO:0000256" key="12">
    <source>
        <dbReference type="ARBA" id="ARBA00032116"/>
    </source>
</evidence>
<dbReference type="SUPFAM" id="SSF158694">
    <property type="entry name" value="UraD-Like"/>
    <property type="match status" value="1"/>
</dbReference>
<evidence type="ECO:0000259" key="14">
    <source>
        <dbReference type="Pfam" id="PF09349"/>
    </source>
</evidence>
<feature type="domain" description="Oxo-4-hydroxy-4-carboxy-5-ureidoimidazoline decarboxylase" evidence="14">
    <location>
        <begin position="8"/>
        <end position="163"/>
    </location>
</feature>
<evidence type="ECO:0000313" key="15">
    <source>
        <dbReference type="EMBL" id="KAJ8418579.1"/>
    </source>
</evidence>
<dbReference type="GO" id="GO:0000255">
    <property type="term" value="P:allantoin metabolic process"/>
    <property type="evidence" value="ECO:0007669"/>
    <property type="project" value="InterPro"/>
</dbReference>
<comment type="pathway">
    <text evidence="4">Purine metabolism; urate degradation; (S)-allantoin from urate: step 3/3.</text>
</comment>
<dbReference type="GO" id="GO:0019628">
    <property type="term" value="P:urate catabolic process"/>
    <property type="evidence" value="ECO:0007669"/>
    <property type="project" value="TreeGrafter"/>
</dbReference>
<dbReference type="InterPro" id="IPR036778">
    <property type="entry name" value="OHCU_decarboxylase_sf"/>
</dbReference>
<dbReference type="InterPro" id="IPR018020">
    <property type="entry name" value="OHCU_decarboxylase"/>
</dbReference>
<dbReference type="PANTHER" id="PTHR43466:SF1">
    <property type="entry name" value="2-OXO-4-HYDROXY-4-CARBOXY-5-UREIDOIMIDAZOLINE DECARBOXYLASE-RELATED"/>
    <property type="match status" value="1"/>
</dbReference>
<evidence type="ECO:0000313" key="16">
    <source>
        <dbReference type="Proteomes" id="UP001221898"/>
    </source>
</evidence>
<keyword evidence="16" id="KW-1185">Reference proteome</keyword>
<dbReference type="FunFam" id="1.10.3330.10:FF:000001">
    <property type="entry name" value="2-oxo-4-hydroxy-4-carboxy-5-ureidoimidazoline decarboxylase"/>
    <property type="match status" value="1"/>
</dbReference>
<evidence type="ECO:0000256" key="3">
    <source>
        <dbReference type="ARBA" id="ARBA00004275"/>
    </source>
</evidence>
<dbReference type="Gene3D" id="1.10.3330.10">
    <property type="entry name" value="Oxo-4-hydroxy-4-carboxy-5-ureidoimidazoline decarboxylase"/>
    <property type="match status" value="1"/>
</dbReference>
<dbReference type="EMBL" id="JAINUG010000001">
    <property type="protein sequence ID" value="KAJ8418579.1"/>
    <property type="molecule type" value="Genomic_DNA"/>
</dbReference>
<comment type="catalytic activity">
    <reaction evidence="1">
        <text>5-hydroxy-2-oxo-4-ureido-2,5-dihydro-1H-imidazole-5-carboxylate + H(+) = (S)-allantoin + CO2</text>
        <dbReference type="Rhea" id="RHEA:26301"/>
        <dbReference type="ChEBI" id="CHEBI:15378"/>
        <dbReference type="ChEBI" id="CHEBI:15678"/>
        <dbReference type="ChEBI" id="CHEBI:16526"/>
        <dbReference type="ChEBI" id="CHEBI:58639"/>
        <dbReference type="EC" id="4.1.1.97"/>
    </reaction>
</comment>
<evidence type="ECO:0000256" key="13">
    <source>
        <dbReference type="ARBA" id="ARBA00071134"/>
    </source>
</evidence>
<name>A0AAD7TCR7_9TELE</name>
<evidence type="ECO:0000256" key="11">
    <source>
        <dbReference type="ARBA" id="ARBA00030624"/>
    </source>
</evidence>
<dbReference type="EC" id="4.1.1.97" evidence="6"/>
<evidence type="ECO:0000256" key="9">
    <source>
        <dbReference type="ARBA" id="ARBA00023140"/>
    </source>
</evidence>
<dbReference type="GO" id="GO:0005777">
    <property type="term" value="C:peroxisome"/>
    <property type="evidence" value="ECO:0007669"/>
    <property type="project" value="UniProtKB-SubCell"/>
</dbReference>
<dbReference type="GO" id="GO:0006144">
    <property type="term" value="P:purine nucleobase metabolic process"/>
    <property type="evidence" value="ECO:0007669"/>
    <property type="project" value="UniProtKB-KW"/>
</dbReference>
<keyword evidence="9" id="KW-0576">Peroxisome</keyword>
<dbReference type="Proteomes" id="UP001221898">
    <property type="component" value="Unassembled WGS sequence"/>
</dbReference>